<dbReference type="EMBL" id="JADIIN010000068">
    <property type="protein sequence ID" value="MBF4469452.1"/>
    <property type="molecule type" value="Genomic_DNA"/>
</dbReference>
<sequence length="199" mass="23559">MSITSTNTDFEVDLDKTLCKKCVICSTHEYKRINRNGDLVRFIYCNANAEIVNSTDWMYQKDGYVCDVKKTGKKNVLFHTIFKKDSTNVMDHINGKRIDNRMCNFREISQRENTQNLHTERASEYPGVVYHKFSGKWTSKLYHKGKRYYNAYYTTELEAFHAYVVKCNELSIKLNKDTPAYKKYEKWLENNVLKVESCY</sequence>
<dbReference type="SUPFAM" id="SSF54171">
    <property type="entry name" value="DNA-binding domain"/>
    <property type="match status" value="1"/>
</dbReference>
<dbReference type="AlphaFoldDB" id="A0A843AEG2"/>
<reference evidence="1" key="1">
    <citation type="submission" date="2020-10" db="EMBL/GenBank/DDBJ databases">
        <title>Dehalococcoides mccartyi of a TCE/Cr reducing biochatode.</title>
        <authorList>
            <person name="Matturro B."/>
        </authorList>
    </citation>
    <scope>NUCLEOTIDE SEQUENCE</scope>
    <source>
        <strain evidence="1">Bin4</strain>
    </source>
</reference>
<protein>
    <recommendedName>
        <fullName evidence="3">HNH endonuclease</fullName>
    </recommendedName>
</protein>
<accession>A0A843AEG2</accession>
<organism evidence="1 2">
    <name type="scientific">Methanobrevibacter arboriphilus</name>
    <dbReference type="NCBI Taxonomy" id="39441"/>
    <lineage>
        <taxon>Archaea</taxon>
        <taxon>Methanobacteriati</taxon>
        <taxon>Methanobacteriota</taxon>
        <taxon>Methanomada group</taxon>
        <taxon>Methanobacteria</taxon>
        <taxon>Methanobacteriales</taxon>
        <taxon>Methanobacteriaceae</taxon>
        <taxon>Methanobrevibacter</taxon>
    </lineage>
</organism>
<dbReference type="Proteomes" id="UP000658733">
    <property type="component" value="Unassembled WGS sequence"/>
</dbReference>
<dbReference type="InterPro" id="IPR044925">
    <property type="entry name" value="His-Me_finger_sf"/>
</dbReference>
<name>A0A843AEG2_METAZ</name>
<dbReference type="RefSeq" id="WP_278523955.1">
    <property type="nucleotide sequence ID" value="NZ_JADIIN010000068.1"/>
</dbReference>
<evidence type="ECO:0000313" key="2">
    <source>
        <dbReference type="Proteomes" id="UP000658733"/>
    </source>
</evidence>
<dbReference type="InterPro" id="IPR016177">
    <property type="entry name" value="DNA-bd_dom_sf"/>
</dbReference>
<gene>
    <name evidence="1" type="ORF">ISP01_08630</name>
</gene>
<evidence type="ECO:0000313" key="1">
    <source>
        <dbReference type="EMBL" id="MBF4469452.1"/>
    </source>
</evidence>
<proteinExistence type="predicted"/>
<dbReference type="GO" id="GO:0003677">
    <property type="term" value="F:DNA binding"/>
    <property type="evidence" value="ECO:0007669"/>
    <property type="project" value="InterPro"/>
</dbReference>
<evidence type="ECO:0008006" key="3">
    <source>
        <dbReference type="Google" id="ProtNLM"/>
    </source>
</evidence>
<comment type="caution">
    <text evidence="1">The sequence shown here is derived from an EMBL/GenBank/DDBJ whole genome shotgun (WGS) entry which is preliminary data.</text>
</comment>
<dbReference type="SUPFAM" id="SSF54060">
    <property type="entry name" value="His-Me finger endonucleases"/>
    <property type="match status" value="1"/>
</dbReference>